<organism evidence="2">
    <name type="scientific">Phytophthora nicotianae</name>
    <name type="common">Potato buckeye rot agent</name>
    <name type="synonym">Phytophthora parasitica</name>
    <dbReference type="NCBI Taxonomy" id="4792"/>
    <lineage>
        <taxon>Eukaryota</taxon>
        <taxon>Sar</taxon>
        <taxon>Stramenopiles</taxon>
        <taxon>Oomycota</taxon>
        <taxon>Peronosporomycetes</taxon>
        <taxon>Peronosporales</taxon>
        <taxon>Peronosporaceae</taxon>
        <taxon>Phytophthora</taxon>
    </lineage>
</organism>
<reference evidence="2" key="1">
    <citation type="submission" date="2013-11" db="EMBL/GenBank/DDBJ databases">
        <title>The Genome Sequence of Phytophthora parasitica CJ02B3.</title>
        <authorList>
            <consortium name="The Broad Institute Genomics Platform"/>
            <person name="Russ C."/>
            <person name="Tyler B."/>
            <person name="Panabieres F."/>
            <person name="Shan W."/>
            <person name="Tripathy S."/>
            <person name="Grunwald N."/>
            <person name="Machado M."/>
            <person name="Johnson C.S."/>
            <person name="Arredondo F."/>
            <person name="Hong C."/>
            <person name="Coffey M."/>
            <person name="Young S.K."/>
            <person name="Zeng Q."/>
            <person name="Gargeya S."/>
            <person name="Fitzgerald M."/>
            <person name="Abouelleil A."/>
            <person name="Alvarado L."/>
            <person name="Chapman S.B."/>
            <person name="Gainer-Dewar J."/>
            <person name="Goldberg J."/>
            <person name="Griggs A."/>
            <person name="Gujja S."/>
            <person name="Hansen M."/>
            <person name="Howarth C."/>
            <person name="Imamovic A."/>
            <person name="Ireland A."/>
            <person name="Larimer J."/>
            <person name="McCowan C."/>
            <person name="Murphy C."/>
            <person name="Pearson M."/>
            <person name="Poon T.W."/>
            <person name="Priest M."/>
            <person name="Roberts A."/>
            <person name="Saif S."/>
            <person name="Shea T."/>
            <person name="Sykes S."/>
            <person name="Wortman J."/>
            <person name="Nusbaum C."/>
            <person name="Birren B."/>
        </authorList>
    </citation>
    <scope>NUCLEOTIDE SEQUENCE [LARGE SCALE GENOMIC DNA]</scope>
    <source>
        <strain evidence="2">CJ02B3</strain>
    </source>
</reference>
<dbReference type="EMBL" id="KI684095">
    <property type="protein sequence ID" value="ETK96167.1"/>
    <property type="molecule type" value="Genomic_DNA"/>
</dbReference>
<accession>W2HLJ9</accession>
<evidence type="ECO:0000256" key="1">
    <source>
        <dbReference type="SAM" id="MobiDB-lite"/>
    </source>
</evidence>
<protein>
    <recommendedName>
        <fullName evidence="3">DUF659 domain-containing protein</fullName>
    </recommendedName>
</protein>
<evidence type="ECO:0000313" key="2">
    <source>
        <dbReference type="EMBL" id="ETK96167.1"/>
    </source>
</evidence>
<dbReference type="AlphaFoldDB" id="W2HLJ9"/>
<feature type="region of interest" description="Disordered" evidence="1">
    <location>
        <begin position="1"/>
        <end position="20"/>
    </location>
</feature>
<name>W2HLJ9_PHYNI</name>
<dbReference type="Proteomes" id="UP000053236">
    <property type="component" value="Unassembled WGS sequence"/>
</dbReference>
<evidence type="ECO:0008006" key="3">
    <source>
        <dbReference type="Google" id="ProtNLM"/>
    </source>
</evidence>
<sequence length="315" mass="35556">MDILPGLRDENAGGSKRGRPPSALSAHFYRLNEKCNKSMWWTVCKYCYKAHLKDRAMVPFPTHVHGRKDAWEKHLSQCLYYIRVTGAPMQGNVNEAGVSAEMMTFWRLLLEYQAEALLPNSFVELLSFRRLLVFLNARCAAVGAIPHRHALGGRVLSEYTGLHSMEQRDSVRAIQNRTGGRANFLSDVWETISKIHVLGCLIALFGRIMIYGLRPTSDRLDGLAIVEQMEGVIEEILASEWKIGAVVTDNAGQCGRDRRILAPKYPNIAFLIWFAHDINNLVKAVLKTVFKEILEDAAGAASFQHQNGWFMLLKQ</sequence>
<dbReference type="VEuPathDB" id="FungiDB:PPTG_08800"/>
<proteinExistence type="predicted"/>
<gene>
    <name evidence="2" type="ORF">L915_01003</name>
</gene>